<dbReference type="EMBL" id="CP001206">
    <property type="protein sequence ID" value="ACK75223.1"/>
    <property type="molecule type" value="Genomic_DNA"/>
</dbReference>
<reference evidence="1 3" key="1">
    <citation type="journal article" date="2011" name="J. Bacteriol.">
        <title>Whole-genome sequences of thirteen isolates of Borrelia burgdorferi.</title>
        <authorList>
            <person name="Schutzer S.E."/>
            <person name="Fraser-Liggett C.M."/>
            <person name="Casjens S.R."/>
            <person name="Qiu W.G."/>
            <person name="Dunn J.J."/>
            <person name="Mongodin E.F."/>
            <person name="Luft B.J."/>
        </authorList>
    </citation>
    <scope>NUCLEOTIDE SEQUENCE [LARGE SCALE GENOMIC DNA]</scope>
    <source>
        <strain evidence="1 3">ZS7</strain>
        <plasmid evidence="2 3">ZS7_cp32-1</plasmid>
        <plasmid evidence="1 3">ZS7_cp32-12</plasmid>
    </source>
</reference>
<dbReference type="KEGG" id="bbz:BbuZS7_P08"/>
<geneLocation type="plasmid" evidence="2 3">
    <name>ZS7_cp32-1</name>
</geneLocation>
<name>A0A0H3C0T5_BORBZ</name>
<sequence>MNGVRKRLSDMSFRMINVFKDPKPLKFYKGTVVKLENDSSYQRVFDKTKYIEFAGVIIDIKPQELAILYDSDMSDIQGYSKLYTYQDLNYEPKDRISIADLVYFEIFSIDSSIGYFTLVLKEFIWTN</sequence>
<dbReference type="Proteomes" id="UP000006901">
    <property type="component" value="Plasmid ZS7_cp32-1"/>
</dbReference>
<gene>
    <name evidence="2" type="ordered locus">BbuZS7_P08</name>
    <name evidence="1" type="ordered locus">BbuZS7_X08</name>
</gene>
<dbReference type="InterPro" id="IPR010875">
    <property type="entry name" value="DUF1506"/>
</dbReference>
<protein>
    <submittedName>
        <fullName evidence="1">Uncharacterized protein</fullName>
    </submittedName>
</protein>
<dbReference type="Proteomes" id="UP000006901">
    <property type="component" value="Plasmid ZS7_cp32-12"/>
</dbReference>
<dbReference type="Pfam" id="PF07405">
    <property type="entry name" value="DUF1506"/>
    <property type="match status" value="1"/>
</dbReference>
<dbReference type="GeneID" id="56568394"/>
<dbReference type="HOGENOM" id="CLU_1999511_0_0_12"/>
<proteinExistence type="predicted"/>
<geneLocation type="plasmid" evidence="1 3">
    <name>ZS7_cp32-12</name>
</geneLocation>
<evidence type="ECO:0000313" key="3">
    <source>
        <dbReference type="Proteomes" id="UP000006901"/>
    </source>
</evidence>
<organism evidence="1 3">
    <name type="scientific">Borreliella burgdorferi (strain ZS7)</name>
    <name type="common">Borrelia burgdorferi</name>
    <dbReference type="NCBI Taxonomy" id="445985"/>
    <lineage>
        <taxon>Bacteria</taxon>
        <taxon>Pseudomonadati</taxon>
        <taxon>Spirochaetota</taxon>
        <taxon>Spirochaetia</taxon>
        <taxon>Spirochaetales</taxon>
        <taxon>Borreliaceae</taxon>
        <taxon>Borreliella</taxon>
    </lineage>
</organism>
<accession>A0A0H3C0T5</accession>
<evidence type="ECO:0000313" key="1">
    <source>
        <dbReference type="EMBL" id="ACK74283.1"/>
    </source>
</evidence>
<dbReference type="RefSeq" id="WP_002658662.1">
    <property type="nucleotide sequence ID" value="NC_011731.1"/>
</dbReference>
<keyword evidence="1" id="KW-0614">Plasmid</keyword>
<dbReference type="AlphaFoldDB" id="A0A0H3C0T5"/>
<dbReference type="KEGG" id="bbz:BbuZS7_X08"/>
<evidence type="ECO:0000313" key="2">
    <source>
        <dbReference type="EMBL" id="ACK75223.1"/>
    </source>
</evidence>
<dbReference type="EMBL" id="CP001200">
    <property type="protein sequence ID" value="ACK74283.1"/>
    <property type="molecule type" value="Genomic_DNA"/>
</dbReference>